<dbReference type="Pfam" id="PF01987">
    <property type="entry name" value="AIM24"/>
    <property type="match status" value="1"/>
</dbReference>
<accession>A0ABU0MC36</accession>
<dbReference type="Gene3D" id="3.60.160.10">
    <property type="entry name" value="Mitochondrial biogenesis AIM24"/>
    <property type="match status" value="1"/>
</dbReference>
<evidence type="ECO:0000313" key="2">
    <source>
        <dbReference type="Proteomes" id="UP001223743"/>
    </source>
</evidence>
<dbReference type="SUPFAM" id="SSF51219">
    <property type="entry name" value="TRAP-like"/>
    <property type="match status" value="1"/>
</dbReference>
<reference evidence="1 2" key="1">
    <citation type="submission" date="2023-07" db="EMBL/GenBank/DDBJ databases">
        <title>Genomic Encyclopedia of Type Strains, Phase IV (KMG-IV): sequencing the most valuable type-strain genomes for metagenomic binning, comparative biology and taxonomic classification.</title>
        <authorList>
            <person name="Goeker M."/>
        </authorList>
    </citation>
    <scope>NUCLEOTIDE SEQUENCE [LARGE SCALE GENOMIC DNA]</scope>
    <source>
        <strain evidence="1 2">B1-1</strain>
    </source>
</reference>
<name>A0ABU0MC36_9HYPH</name>
<protein>
    <submittedName>
        <fullName evidence="1">Uncharacterized protein (TIGR00266 family)</fullName>
    </submittedName>
</protein>
<comment type="caution">
    <text evidence="1">The sequence shown here is derived from an EMBL/GenBank/DDBJ whole genome shotgun (WGS) entry which is preliminary data.</text>
</comment>
<gene>
    <name evidence="1" type="ORF">QO015_004145</name>
</gene>
<dbReference type="PANTHER" id="PTHR43657">
    <property type="entry name" value="TRYPTOPHAN RNA-BINDING ATTENUATOR PROTEIN-LIKE PROTEIN"/>
    <property type="match status" value="1"/>
</dbReference>
<keyword evidence="2" id="KW-1185">Reference proteome</keyword>
<sequence length="230" mass="23548">MQTRIIGSVLPVLEIELQQGERVIGVAEQLSWLTGGVSLKTSLGGASAGGGLFGLVSRAVSGGGLVTTEFHADNGPGMVGLAAKLPGQIVELQVEGGGYVVHRHGFLCGSHGITVESALQQNLGASVFGGEGFVLQKIGGSGTAFVELGGEIIKYDLGAGQSIAVHPGHVGLFDAGVQFEMTSLSGVRSTFFASGDLFMARLTGPGRVWLQTLTLPGLAHAISHYLPKQG</sequence>
<dbReference type="EMBL" id="JAUSWJ010000001">
    <property type="protein sequence ID" value="MDQ0518532.1"/>
    <property type="molecule type" value="Genomic_DNA"/>
</dbReference>
<dbReference type="RefSeq" id="WP_266284103.1">
    <property type="nucleotide sequence ID" value="NZ_JAPKNF010000004.1"/>
</dbReference>
<dbReference type="InterPro" id="IPR016031">
    <property type="entry name" value="Trp_RNA-bd_attenuator-like_dom"/>
</dbReference>
<evidence type="ECO:0000313" key="1">
    <source>
        <dbReference type="EMBL" id="MDQ0518532.1"/>
    </source>
</evidence>
<dbReference type="PANTHER" id="PTHR43657:SF1">
    <property type="entry name" value="ALTERED INHERITANCE OF MITOCHONDRIA PROTEIN 24, MITOCHONDRIAL"/>
    <property type="match status" value="1"/>
</dbReference>
<dbReference type="InterPro" id="IPR036983">
    <property type="entry name" value="AIM24_sf"/>
</dbReference>
<proteinExistence type="predicted"/>
<dbReference type="Proteomes" id="UP001223743">
    <property type="component" value="Unassembled WGS sequence"/>
</dbReference>
<dbReference type="InterPro" id="IPR002838">
    <property type="entry name" value="AIM24"/>
</dbReference>
<organism evidence="1 2">
    <name type="scientific">Kaistia geumhonensis</name>
    <dbReference type="NCBI Taxonomy" id="410839"/>
    <lineage>
        <taxon>Bacteria</taxon>
        <taxon>Pseudomonadati</taxon>
        <taxon>Pseudomonadota</taxon>
        <taxon>Alphaproteobacteria</taxon>
        <taxon>Hyphomicrobiales</taxon>
        <taxon>Kaistiaceae</taxon>
        <taxon>Kaistia</taxon>
    </lineage>
</organism>